<evidence type="ECO:0000256" key="3">
    <source>
        <dbReference type="ARBA" id="ARBA00012438"/>
    </source>
</evidence>
<feature type="coiled-coil region" evidence="9">
    <location>
        <begin position="233"/>
        <end position="271"/>
    </location>
</feature>
<reference evidence="13 14" key="1">
    <citation type="submission" date="2017-03" db="EMBL/GenBank/DDBJ databases">
        <title>Genome sequence of Clostridium oryzae DSM 28571.</title>
        <authorList>
            <person name="Poehlein A."/>
            <person name="Daniel R."/>
        </authorList>
    </citation>
    <scope>NUCLEOTIDE SEQUENCE [LARGE SCALE GENOMIC DNA]</scope>
    <source>
        <strain evidence="13 14">DSM 28571</strain>
    </source>
</reference>
<organism evidence="13 14">
    <name type="scientific">Clostridium oryzae</name>
    <dbReference type="NCBI Taxonomy" id="1450648"/>
    <lineage>
        <taxon>Bacteria</taxon>
        <taxon>Bacillati</taxon>
        <taxon>Bacillota</taxon>
        <taxon>Clostridia</taxon>
        <taxon>Eubacteriales</taxon>
        <taxon>Clostridiaceae</taxon>
        <taxon>Clostridium</taxon>
    </lineage>
</organism>
<keyword evidence="14" id="KW-1185">Reference proteome</keyword>
<dbReference type="InterPro" id="IPR036097">
    <property type="entry name" value="HisK_dim/P_sf"/>
</dbReference>
<keyword evidence="9" id="KW-0175">Coiled coil</keyword>
<keyword evidence="10" id="KW-0812">Transmembrane</keyword>
<dbReference type="Gene3D" id="1.10.287.130">
    <property type="match status" value="1"/>
</dbReference>
<gene>
    <name evidence="13" type="primary">phoR_15</name>
    <name evidence="13" type="ORF">CLORY_40670</name>
</gene>
<name>A0A1V4IC07_9CLOT</name>
<keyword evidence="4" id="KW-0597">Phosphoprotein</keyword>
<keyword evidence="10" id="KW-1133">Transmembrane helix</keyword>
<feature type="transmembrane region" description="Helical" evidence="10">
    <location>
        <begin position="179"/>
        <end position="198"/>
    </location>
</feature>
<dbReference type="PROSITE" id="PS50109">
    <property type="entry name" value="HIS_KIN"/>
    <property type="match status" value="1"/>
</dbReference>
<dbReference type="InterPro" id="IPR003660">
    <property type="entry name" value="HAMP_dom"/>
</dbReference>
<comment type="subcellular location">
    <subcellularLocation>
        <location evidence="2">Membrane</location>
    </subcellularLocation>
</comment>
<dbReference type="SUPFAM" id="SSF47384">
    <property type="entry name" value="Homodimeric domain of signal transducing histidine kinase"/>
    <property type="match status" value="1"/>
</dbReference>
<evidence type="ECO:0000259" key="11">
    <source>
        <dbReference type="PROSITE" id="PS50109"/>
    </source>
</evidence>
<dbReference type="InterPro" id="IPR008358">
    <property type="entry name" value="Sig_transdc_His_kin/Pase_MprB"/>
</dbReference>
<feature type="domain" description="HAMP" evidence="12">
    <location>
        <begin position="200"/>
        <end position="252"/>
    </location>
</feature>
<dbReference type="AlphaFoldDB" id="A0A1V4IC07"/>
<dbReference type="SUPFAM" id="SSF158472">
    <property type="entry name" value="HAMP domain-like"/>
    <property type="match status" value="1"/>
</dbReference>
<dbReference type="FunFam" id="3.30.565.10:FF:000006">
    <property type="entry name" value="Sensor histidine kinase WalK"/>
    <property type="match status" value="1"/>
</dbReference>
<dbReference type="InterPro" id="IPR003661">
    <property type="entry name" value="HisK_dim/P_dom"/>
</dbReference>
<evidence type="ECO:0000256" key="4">
    <source>
        <dbReference type="ARBA" id="ARBA00022553"/>
    </source>
</evidence>
<dbReference type="GO" id="GO:0016036">
    <property type="term" value="P:cellular response to phosphate starvation"/>
    <property type="evidence" value="ECO:0007669"/>
    <property type="project" value="TreeGrafter"/>
</dbReference>
<keyword evidence="6" id="KW-0418">Kinase</keyword>
<keyword evidence="5 13" id="KW-0808">Transferase</keyword>
<dbReference type="SMART" id="SM00388">
    <property type="entry name" value="HisKA"/>
    <property type="match status" value="1"/>
</dbReference>
<dbReference type="Gene3D" id="6.10.340.10">
    <property type="match status" value="1"/>
</dbReference>
<dbReference type="CDD" id="cd00082">
    <property type="entry name" value="HisKA"/>
    <property type="match status" value="1"/>
</dbReference>
<evidence type="ECO:0000256" key="9">
    <source>
        <dbReference type="SAM" id="Coils"/>
    </source>
</evidence>
<dbReference type="GO" id="GO:0000155">
    <property type="term" value="F:phosphorelay sensor kinase activity"/>
    <property type="evidence" value="ECO:0007669"/>
    <property type="project" value="InterPro"/>
</dbReference>
<dbReference type="InterPro" id="IPR005467">
    <property type="entry name" value="His_kinase_dom"/>
</dbReference>
<comment type="caution">
    <text evidence="13">The sequence shown here is derived from an EMBL/GenBank/DDBJ whole genome shotgun (WGS) entry which is preliminary data.</text>
</comment>
<dbReference type="Pfam" id="PF00512">
    <property type="entry name" value="HisKA"/>
    <property type="match status" value="1"/>
</dbReference>
<accession>A0A1V4IC07</accession>
<dbReference type="PRINTS" id="PR01780">
    <property type="entry name" value="LANTIREGPROT"/>
</dbReference>
<evidence type="ECO:0000256" key="5">
    <source>
        <dbReference type="ARBA" id="ARBA00022679"/>
    </source>
</evidence>
<keyword evidence="7" id="KW-0902">Two-component regulatory system</keyword>
<protein>
    <recommendedName>
        <fullName evidence="3">histidine kinase</fullName>
        <ecNumber evidence="3">2.7.13.3</ecNumber>
    </recommendedName>
</protein>
<dbReference type="InterPro" id="IPR036890">
    <property type="entry name" value="HATPase_C_sf"/>
</dbReference>
<dbReference type="STRING" id="1450648.CLORY_40670"/>
<evidence type="ECO:0000256" key="2">
    <source>
        <dbReference type="ARBA" id="ARBA00004370"/>
    </source>
</evidence>
<dbReference type="SMART" id="SM00304">
    <property type="entry name" value="HAMP"/>
    <property type="match status" value="1"/>
</dbReference>
<dbReference type="CDD" id="cd06225">
    <property type="entry name" value="HAMP"/>
    <property type="match status" value="1"/>
</dbReference>
<dbReference type="Gene3D" id="3.30.565.10">
    <property type="entry name" value="Histidine kinase-like ATPase, C-terminal domain"/>
    <property type="match status" value="1"/>
</dbReference>
<evidence type="ECO:0000256" key="10">
    <source>
        <dbReference type="SAM" id="Phobius"/>
    </source>
</evidence>
<comment type="catalytic activity">
    <reaction evidence="1">
        <text>ATP + protein L-histidine = ADP + protein N-phospho-L-histidine.</text>
        <dbReference type="EC" id="2.7.13.3"/>
    </reaction>
</comment>
<dbReference type="Pfam" id="PF00672">
    <property type="entry name" value="HAMP"/>
    <property type="match status" value="1"/>
</dbReference>
<dbReference type="FunFam" id="1.10.287.130:FF:000001">
    <property type="entry name" value="Two-component sensor histidine kinase"/>
    <property type="match status" value="1"/>
</dbReference>
<proteinExistence type="predicted"/>
<evidence type="ECO:0000256" key="1">
    <source>
        <dbReference type="ARBA" id="ARBA00000085"/>
    </source>
</evidence>
<evidence type="ECO:0000313" key="13">
    <source>
        <dbReference type="EMBL" id="OPJ57538.1"/>
    </source>
</evidence>
<evidence type="ECO:0000259" key="12">
    <source>
        <dbReference type="PROSITE" id="PS50885"/>
    </source>
</evidence>
<dbReference type="EMBL" id="MZGV01000081">
    <property type="protein sequence ID" value="OPJ57538.1"/>
    <property type="molecule type" value="Genomic_DNA"/>
</dbReference>
<dbReference type="PANTHER" id="PTHR45453:SF3">
    <property type="entry name" value="HISTIDINE KINASE"/>
    <property type="match status" value="1"/>
</dbReference>
<evidence type="ECO:0000256" key="7">
    <source>
        <dbReference type="ARBA" id="ARBA00023012"/>
    </source>
</evidence>
<dbReference type="PANTHER" id="PTHR45453">
    <property type="entry name" value="PHOSPHATE REGULON SENSOR PROTEIN PHOR"/>
    <property type="match status" value="1"/>
</dbReference>
<dbReference type="SMART" id="SM00387">
    <property type="entry name" value="HATPase_c"/>
    <property type="match status" value="1"/>
</dbReference>
<dbReference type="EC" id="2.7.13.3" evidence="3"/>
<evidence type="ECO:0000256" key="8">
    <source>
        <dbReference type="ARBA" id="ARBA00023136"/>
    </source>
</evidence>
<dbReference type="Proteomes" id="UP000190080">
    <property type="component" value="Unassembled WGS sequence"/>
</dbReference>
<dbReference type="PROSITE" id="PS50885">
    <property type="entry name" value="HAMP"/>
    <property type="match status" value="1"/>
</dbReference>
<dbReference type="InterPro" id="IPR003594">
    <property type="entry name" value="HATPase_dom"/>
</dbReference>
<dbReference type="GO" id="GO:0004721">
    <property type="term" value="F:phosphoprotein phosphatase activity"/>
    <property type="evidence" value="ECO:0007669"/>
    <property type="project" value="TreeGrafter"/>
</dbReference>
<evidence type="ECO:0000313" key="14">
    <source>
        <dbReference type="Proteomes" id="UP000190080"/>
    </source>
</evidence>
<dbReference type="SUPFAM" id="SSF55874">
    <property type="entry name" value="ATPase domain of HSP90 chaperone/DNA topoisomerase II/histidine kinase"/>
    <property type="match status" value="1"/>
</dbReference>
<feature type="domain" description="Histidine kinase" evidence="11">
    <location>
        <begin position="281"/>
        <end position="496"/>
    </location>
</feature>
<dbReference type="GO" id="GO:0005886">
    <property type="term" value="C:plasma membrane"/>
    <property type="evidence" value="ECO:0007669"/>
    <property type="project" value="TreeGrafter"/>
</dbReference>
<dbReference type="Pfam" id="PF02518">
    <property type="entry name" value="HATPase_c"/>
    <property type="match status" value="1"/>
</dbReference>
<evidence type="ECO:0000256" key="6">
    <source>
        <dbReference type="ARBA" id="ARBA00022777"/>
    </source>
</evidence>
<keyword evidence="8 10" id="KW-0472">Membrane</keyword>
<dbReference type="InterPro" id="IPR050351">
    <property type="entry name" value="BphY/WalK/GraS-like"/>
</dbReference>
<sequence>MKKSIVYKLFIITAAFLLAFFILTMNFQSVFFEEFYKSRKMKNLKISVERFNDIYSNNNLSNSQLYIVMRQFEENNNAKIVVLGSNGVAKYLGDSKMDSDSSKINTLNKILNGWVDSPDRLAKIIRQRKTIVGKYYNTDFDINNIICISPSVDRNNSDVIVAVSSLQPIQEASDTIRAFYIYIFAGGVVMIIILALIYSNMLSKPLIKLNKSAENMLKMDFSVKCDVNSKDEIGNLANTLNILSDKLDNALNELRQQNEQLEADIEKERKMESMRKEFVAGVSHELKTPISLISGYAEGLMDNVVDEESRSFYIDVIMDEAQKMGNLVHDMLDLSQLESGSFNFNPRNFYINSLISECVHKHKELLKERCIDIETISDNIEVYGDETRIEQVITNFLTNAIRNTPDSGTIKITVFDKDNDNVQIQVENDGEHIEQKEMENIWDKFYKIDKSRTRNTGGTGLGLSITKNILLAHKSTFGVKNIENGVMFYFTLRKAI</sequence>
<dbReference type="RefSeq" id="WP_242954467.1">
    <property type="nucleotide sequence ID" value="NZ_MZGV01000081.1"/>
</dbReference>